<feature type="region of interest" description="Disordered" evidence="1">
    <location>
        <begin position="23"/>
        <end position="90"/>
    </location>
</feature>
<keyword evidence="2" id="KW-0732">Signal</keyword>
<name>A0ABT1RJH8_9FIRM</name>
<dbReference type="Proteomes" id="UP001524502">
    <property type="component" value="Unassembled WGS sequence"/>
</dbReference>
<evidence type="ECO:0008006" key="5">
    <source>
        <dbReference type="Google" id="ProtNLM"/>
    </source>
</evidence>
<feature type="chain" id="PRO_5046741813" description="YtxH domain-containing protein" evidence="2">
    <location>
        <begin position="21"/>
        <end position="90"/>
    </location>
</feature>
<comment type="caution">
    <text evidence="3">The sequence shown here is derived from an EMBL/GenBank/DDBJ whole genome shotgun (WGS) entry which is preliminary data.</text>
</comment>
<dbReference type="EMBL" id="JANFXK010000001">
    <property type="protein sequence ID" value="MCQ4635326.1"/>
    <property type="molecule type" value="Genomic_DNA"/>
</dbReference>
<sequence>MKKARIILAMLLAVSVFSFAGCGDSNKSDSGVNDGTTVEQTTDKASDAGEDLKNDAEDLGDDVKDGAKDMVDGTDNTDDAQKSTTKETTK</sequence>
<feature type="compositionally biased region" description="Basic and acidic residues" evidence="1">
    <location>
        <begin position="41"/>
        <end position="71"/>
    </location>
</feature>
<reference evidence="3 4" key="1">
    <citation type="submission" date="2022-06" db="EMBL/GenBank/DDBJ databases">
        <title>Isolation of gut microbiota from human fecal samples.</title>
        <authorList>
            <person name="Pamer E.G."/>
            <person name="Barat B."/>
            <person name="Waligurski E."/>
            <person name="Medina S."/>
            <person name="Paddock L."/>
            <person name="Mostad J."/>
        </authorList>
    </citation>
    <scope>NUCLEOTIDE SEQUENCE [LARGE SCALE GENOMIC DNA]</scope>
    <source>
        <strain evidence="3 4">SL.3.17</strain>
    </source>
</reference>
<evidence type="ECO:0000256" key="1">
    <source>
        <dbReference type="SAM" id="MobiDB-lite"/>
    </source>
</evidence>
<evidence type="ECO:0000313" key="4">
    <source>
        <dbReference type="Proteomes" id="UP001524502"/>
    </source>
</evidence>
<feature type="compositionally biased region" description="Basic and acidic residues" evidence="1">
    <location>
        <begin position="79"/>
        <end position="90"/>
    </location>
</feature>
<gene>
    <name evidence="3" type="ORF">NE619_01170</name>
</gene>
<feature type="signal peptide" evidence="2">
    <location>
        <begin position="1"/>
        <end position="20"/>
    </location>
</feature>
<dbReference type="RefSeq" id="WP_256130522.1">
    <property type="nucleotide sequence ID" value="NZ_JANFXK010000001.1"/>
</dbReference>
<protein>
    <recommendedName>
        <fullName evidence="5">YtxH domain-containing protein</fullName>
    </recommendedName>
</protein>
<keyword evidence="4" id="KW-1185">Reference proteome</keyword>
<accession>A0ABT1RJH8</accession>
<organism evidence="3 4">
    <name type="scientific">Anaerovorax odorimutans</name>
    <dbReference type="NCBI Taxonomy" id="109327"/>
    <lineage>
        <taxon>Bacteria</taxon>
        <taxon>Bacillati</taxon>
        <taxon>Bacillota</taxon>
        <taxon>Clostridia</taxon>
        <taxon>Peptostreptococcales</taxon>
        <taxon>Anaerovoracaceae</taxon>
        <taxon>Anaerovorax</taxon>
    </lineage>
</organism>
<evidence type="ECO:0000256" key="2">
    <source>
        <dbReference type="SAM" id="SignalP"/>
    </source>
</evidence>
<feature type="compositionally biased region" description="Polar residues" evidence="1">
    <location>
        <begin position="28"/>
        <end position="40"/>
    </location>
</feature>
<proteinExistence type="predicted"/>
<evidence type="ECO:0000313" key="3">
    <source>
        <dbReference type="EMBL" id="MCQ4635326.1"/>
    </source>
</evidence>
<dbReference type="PROSITE" id="PS51257">
    <property type="entry name" value="PROKAR_LIPOPROTEIN"/>
    <property type="match status" value="1"/>
</dbReference>